<evidence type="ECO:0000256" key="1">
    <source>
        <dbReference type="SAM" id="Phobius"/>
    </source>
</evidence>
<dbReference type="EMBL" id="JAMKBJ010000010">
    <property type="protein sequence ID" value="MCZ8537896.1"/>
    <property type="molecule type" value="Genomic_DNA"/>
</dbReference>
<feature type="transmembrane region" description="Helical" evidence="1">
    <location>
        <begin position="46"/>
        <end position="68"/>
    </location>
</feature>
<dbReference type="AlphaFoldDB" id="A0A9X3LH97"/>
<name>A0A9X3LH97_9BACL</name>
<proteinExistence type="predicted"/>
<dbReference type="Proteomes" id="UP001152173">
    <property type="component" value="Unassembled WGS sequence"/>
</dbReference>
<comment type="caution">
    <text evidence="2">The sequence shown here is derived from an EMBL/GenBank/DDBJ whole genome shotgun (WGS) entry which is preliminary data.</text>
</comment>
<keyword evidence="1" id="KW-0812">Transmembrane</keyword>
<keyword evidence="1" id="KW-1133">Transmembrane helix</keyword>
<evidence type="ECO:0000313" key="3">
    <source>
        <dbReference type="Proteomes" id="UP001152173"/>
    </source>
</evidence>
<protein>
    <submittedName>
        <fullName evidence="2">Uncharacterized protein</fullName>
    </submittedName>
</protein>
<evidence type="ECO:0000313" key="2">
    <source>
        <dbReference type="EMBL" id="MCZ8537896.1"/>
    </source>
</evidence>
<organism evidence="2 3">
    <name type="scientific">Paenisporosarcina quisquiliarum</name>
    <dbReference type="NCBI Taxonomy" id="365346"/>
    <lineage>
        <taxon>Bacteria</taxon>
        <taxon>Bacillati</taxon>
        <taxon>Bacillota</taxon>
        <taxon>Bacilli</taxon>
        <taxon>Bacillales</taxon>
        <taxon>Caryophanaceae</taxon>
        <taxon>Paenisporosarcina</taxon>
    </lineage>
</organism>
<gene>
    <name evidence="2" type="ORF">M9R32_11940</name>
</gene>
<accession>A0A9X3LH97</accession>
<keyword evidence="1" id="KW-0472">Membrane</keyword>
<reference evidence="2" key="1">
    <citation type="submission" date="2022-05" db="EMBL/GenBank/DDBJ databases">
        <authorList>
            <person name="Colautti A."/>
            <person name="Iacumin L."/>
        </authorList>
    </citation>
    <scope>NUCLEOTIDE SEQUENCE</scope>
    <source>
        <strain evidence="2">SK 55</strain>
    </source>
</reference>
<dbReference type="RefSeq" id="WP_269926964.1">
    <property type="nucleotide sequence ID" value="NZ_JAMKBJ010000010.1"/>
</dbReference>
<keyword evidence="3" id="KW-1185">Reference proteome</keyword>
<sequence>MSNKEDRRQEDKETWRIWDAVFFSSMFSIFKDNEEAQSDDKKFKQLLYQLLFSVVFASVVFMIAIWIVKRG</sequence>